<dbReference type="InterPro" id="IPR013022">
    <property type="entry name" value="Xyl_isomerase-like_TIM-brl"/>
</dbReference>
<organism evidence="2">
    <name type="scientific">Microvirga ossetica</name>
    <dbReference type="NCBI Taxonomy" id="1882682"/>
    <lineage>
        <taxon>Bacteria</taxon>
        <taxon>Pseudomonadati</taxon>
        <taxon>Pseudomonadota</taxon>
        <taxon>Alphaproteobacteria</taxon>
        <taxon>Hyphomicrobiales</taxon>
        <taxon>Methylobacteriaceae</taxon>
        <taxon>Microvirga</taxon>
    </lineage>
</organism>
<dbReference type="InterPro" id="IPR050312">
    <property type="entry name" value="IolE/XylAMocC-like"/>
</dbReference>
<reference evidence="2" key="1">
    <citation type="submission" date="2016-07" db="EMBL/GenBank/DDBJ databases">
        <title>Microvirga ossetica sp. nov. a new species of rhizobia isolated from root nodules of the legume species Vicia alpestris Steven originated from North Ossetia region in the Caucasus.</title>
        <authorList>
            <person name="Safronova V.I."/>
            <person name="Kuznetsova I.G."/>
            <person name="Sazanova A.L."/>
            <person name="Belimov A."/>
            <person name="Andronov E."/>
            <person name="Osledkin Y.S."/>
            <person name="Onishchuk O.P."/>
            <person name="Kurchak O.N."/>
            <person name="Shaposhnikov A.I."/>
            <person name="Willems A."/>
            <person name="Tikhonovich I.A."/>
        </authorList>
    </citation>
    <scope>NUCLEOTIDE SEQUENCE [LARGE SCALE GENOMIC DNA]</scope>
    <source>
        <strain evidence="2">V5/3M</strain>
    </source>
</reference>
<dbReference type="RefSeq" id="WP_099507872.1">
    <property type="nucleotide sequence ID" value="NZ_CP016616.1"/>
</dbReference>
<dbReference type="KEGG" id="moc:BB934_00500"/>
<dbReference type="EMBL" id="CP016616">
    <property type="protein sequence ID" value="ANY76882.1"/>
    <property type="molecule type" value="Genomic_DNA"/>
</dbReference>
<dbReference type="InterPro" id="IPR036237">
    <property type="entry name" value="Xyl_isomerase-like_sf"/>
</dbReference>
<name>A0A1B2EAG9_9HYPH</name>
<dbReference type="SUPFAM" id="SSF51658">
    <property type="entry name" value="Xylose isomerase-like"/>
    <property type="match status" value="1"/>
</dbReference>
<dbReference type="PANTHER" id="PTHR12110">
    <property type="entry name" value="HYDROXYPYRUVATE ISOMERASE"/>
    <property type="match status" value="1"/>
</dbReference>
<dbReference type="AlphaFoldDB" id="A0A1B2EAG9"/>
<dbReference type="PANTHER" id="PTHR12110:SF41">
    <property type="entry name" value="INOSOSE DEHYDRATASE"/>
    <property type="match status" value="1"/>
</dbReference>
<dbReference type="Gene3D" id="3.20.20.150">
    <property type="entry name" value="Divalent-metal-dependent TIM barrel enzymes"/>
    <property type="match status" value="1"/>
</dbReference>
<gene>
    <name evidence="2" type="ORF">BB934_00500</name>
</gene>
<proteinExistence type="predicted"/>
<dbReference type="GO" id="GO:0016853">
    <property type="term" value="F:isomerase activity"/>
    <property type="evidence" value="ECO:0007669"/>
    <property type="project" value="UniProtKB-KW"/>
</dbReference>
<dbReference type="Pfam" id="PF01261">
    <property type="entry name" value="AP_endonuc_2"/>
    <property type="match status" value="1"/>
</dbReference>
<accession>A0A1B2EAG9</accession>
<evidence type="ECO:0000313" key="2">
    <source>
        <dbReference type="EMBL" id="ANY76882.1"/>
    </source>
</evidence>
<keyword evidence="2" id="KW-0413">Isomerase</keyword>
<dbReference type="OrthoDB" id="9815124at2"/>
<sequence length="266" mass="29767">MTVFRPGLCTVTFRQLSPEDIVALAAECGIVGIEWAGDVHVPAGQIDVARHVRSLTEEAGLSVVSYGSYIAPPSDDERAFATVLETAQALGAPNIRIWPGTRNRDSATYSSAERRQVAQAIRHMARMADDASVTLSLEYHPGSLTDDLGSAQRLMAEIDDPNVFLYWQPWPGLHLETALEEIRAVGPETSHVHVFAWDREKNRYPLADRRNYWNTVLKAMPETRWRGERFAMIEFVKGDSPDQFRDDAATFRQLLEEAQDRPAGTT</sequence>
<feature type="domain" description="Xylose isomerase-like TIM barrel" evidence="1">
    <location>
        <begin position="22"/>
        <end position="252"/>
    </location>
</feature>
<evidence type="ECO:0000259" key="1">
    <source>
        <dbReference type="Pfam" id="PF01261"/>
    </source>
</evidence>
<protein>
    <submittedName>
        <fullName evidence="2">Xylose isomerase</fullName>
    </submittedName>
</protein>